<feature type="region of interest" description="Disordered" evidence="1">
    <location>
        <begin position="1742"/>
        <end position="1794"/>
    </location>
</feature>
<reference evidence="2 3" key="1">
    <citation type="journal article" date="2011" name="Proc. Natl. Acad. Sci. U.S.A.">
        <title>Evolutionary erosion of yeast sex chromosomes by mating-type switching accidents.</title>
        <authorList>
            <person name="Gordon J.L."/>
            <person name="Armisen D."/>
            <person name="Proux-Wera E."/>
            <person name="Oheigeartaigh S.S."/>
            <person name="Byrne K.P."/>
            <person name="Wolfe K.H."/>
        </authorList>
    </citation>
    <scope>NUCLEOTIDE SEQUENCE [LARGE SCALE GENOMIC DNA]</scope>
    <source>
        <strain evidence="3">ATCC 34711 / CBS 6284 / DSM 70876 / NBRC 10599 / NRRL Y-10934 / UCD 77-7</strain>
    </source>
</reference>
<feature type="region of interest" description="Disordered" evidence="1">
    <location>
        <begin position="1172"/>
        <end position="1231"/>
    </location>
</feature>
<dbReference type="RefSeq" id="XP_004182296.1">
    <property type="nucleotide sequence ID" value="XM_004182248.1"/>
</dbReference>
<dbReference type="GeneID" id="14497955"/>
<dbReference type="OMA" id="TMNERNK"/>
<keyword evidence="3" id="KW-1185">Reference proteome</keyword>
<feature type="compositionally biased region" description="Acidic residues" evidence="1">
    <location>
        <begin position="1213"/>
        <end position="1231"/>
    </location>
</feature>
<evidence type="ECO:0000313" key="3">
    <source>
        <dbReference type="Proteomes" id="UP000002866"/>
    </source>
</evidence>
<feature type="region of interest" description="Disordered" evidence="1">
    <location>
        <begin position="1542"/>
        <end position="1594"/>
    </location>
</feature>
<feature type="compositionally biased region" description="Polar residues" evidence="1">
    <location>
        <begin position="1763"/>
        <end position="1776"/>
    </location>
</feature>
<feature type="compositionally biased region" description="Basic and acidic residues" evidence="1">
    <location>
        <begin position="1332"/>
        <end position="1346"/>
    </location>
</feature>
<feature type="compositionally biased region" description="Polar residues" evidence="1">
    <location>
        <begin position="934"/>
        <end position="950"/>
    </location>
</feature>
<feature type="compositionally biased region" description="Polar residues" evidence="1">
    <location>
        <begin position="469"/>
        <end position="500"/>
    </location>
</feature>
<dbReference type="EMBL" id="HE806324">
    <property type="protein sequence ID" value="CCH62777.1"/>
    <property type="molecule type" value="Genomic_DNA"/>
</dbReference>
<name>I2H8S5_HENB6</name>
<organism evidence="2 3">
    <name type="scientific">Henningerozyma blattae (strain ATCC 34711 / CBS 6284 / DSM 70876 / NBRC 10599 / NRRL Y-10934 / UCD 77-7)</name>
    <name type="common">Yeast</name>
    <name type="synonym">Tetrapisispora blattae</name>
    <dbReference type="NCBI Taxonomy" id="1071380"/>
    <lineage>
        <taxon>Eukaryota</taxon>
        <taxon>Fungi</taxon>
        <taxon>Dikarya</taxon>
        <taxon>Ascomycota</taxon>
        <taxon>Saccharomycotina</taxon>
        <taxon>Saccharomycetes</taxon>
        <taxon>Saccharomycetales</taxon>
        <taxon>Saccharomycetaceae</taxon>
        <taxon>Henningerozyma</taxon>
    </lineage>
</organism>
<protein>
    <submittedName>
        <fullName evidence="2">Uncharacterized protein</fullName>
    </submittedName>
</protein>
<feature type="compositionally biased region" description="Low complexity" evidence="1">
    <location>
        <begin position="1079"/>
        <end position="1093"/>
    </location>
</feature>
<feature type="compositionally biased region" description="Low complexity" evidence="1">
    <location>
        <begin position="580"/>
        <end position="599"/>
    </location>
</feature>
<feature type="compositionally biased region" description="Basic residues" evidence="1">
    <location>
        <begin position="1955"/>
        <end position="1967"/>
    </location>
</feature>
<feature type="region of interest" description="Disordered" evidence="1">
    <location>
        <begin position="1473"/>
        <end position="1509"/>
    </location>
</feature>
<dbReference type="Proteomes" id="UP000002866">
    <property type="component" value="Chromosome 9"/>
</dbReference>
<feature type="region of interest" description="Disordered" evidence="1">
    <location>
        <begin position="1945"/>
        <end position="1967"/>
    </location>
</feature>
<dbReference type="KEGG" id="tbl:TBLA_0I01170"/>
<feature type="compositionally biased region" description="Acidic residues" evidence="1">
    <location>
        <begin position="1177"/>
        <end position="1194"/>
    </location>
</feature>
<feature type="compositionally biased region" description="Low complexity" evidence="1">
    <location>
        <begin position="723"/>
        <end position="736"/>
    </location>
</feature>
<proteinExistence type="predicted"/>
<feature type="region of interest" description="Disordered" evidence="1">
    <location>
        <begin position="1435"/>
        <end position="1454"/>
    </location>
</feature>
<feature type="compositionally biased region" description="Acidic residues" evidence="1">
    <location>
        <begin position="600"/>
        <end position="615"/>
    </location>
</feature>
<feature type="compositionally biased region" description="Low complexity" evidence="1">
    <location>
        <begin position="641"/>
        <end position="650"/>
    </location>
</feature>
<feature type="compositionally biased region" description="Basic residues" evidence="1">
    <location>
        <begin position="620"/>
        <end position="640"/>
    </location>
</feature>
<dbReference type="InParanoid" id="I2H8S5"/>
<feature type="compositionally biased region" description="Basic residues" evidence="1">
    <location>
        <begin position="1779"/>
        <end position="1789"/>
    </location>
</feature>
<gene>
    <name evidence="2" type="primary">TBLA0I01170</name>
    <name evidence="2" type="ORF">TBLA_0I01170</name>
</gene>
<feature type="compositionally biased region" description="Polar residues" evidence="1">
    <location>
        <begin position="1549"/>
        <end position="1592"/>
    </location>
</feature>
<feature type="compositionally biased region" description="Basic residues" evidence="1">
    <location>
        <begin position="535"/>
        <end position="557"/>
    </location>
</feature>
<feature type="region of interest" description="Disordered" evidence="1">
    <location>
        <begin position="468"/>
        <end position="514"/>
    </location>
</feature>
<feature type="compositionally biased region" description="Basic residues" evidence="1">
    <location>
        <begin position="1493"/>
        <end position="1507"/>
    </location>
</feature>
<feature type="compositionally biased region" description="Acidic residues" evidence="1">
    <location>
        <begin position="1315"/>
        <end position="1329"/>
    </location>
</feature>
<feature type="compositionally biased region" description="Basic residues" evidence="1">
    <location>
        <begin position="673"/>
        <end position="690"/>
    </location>
</feature>
<feature type="region of interest" description="Disordered" evidence="1">
    <location>
        <begin position="1069"/>
        <end position="1102"/>
    </location>
</feature>
<dbReference type="HOGENOM" id="CLU_230779_0_0_1"/>
<feature type="compositionally biased region" description="Polar residues" evidence="1">
    <location>
        <begin position="843"/>
        <end position="863"/>
    </location>
</feature>
<feature type="region of interest" description="Disordered" evidence="1">
    <location>
        <begin position="909"/>
        <end position="962"/>
    </location>
</feature>
<evidence type="ECO:0000313" key="2">
    <source>
        <dbReference type="EMBL" id="CCH62777.1"/>
    </source>
</evidence>
<feature type="compositionally biased region" description="Acidic residues" evidence="1">
    <location>
        <begin position="1278"/>
        <end position="1306"/>
    </location>
</feature>
<evidence type="ECO:0000256" key="1">
    <source>
        <dbReference type="SAM" id="MobiDB-lite"/>
    </source>
</evidence>
<feature type="region of interest" description="Disordered" evidence="1">
    <location>
        <begin position="1252"/>
        <end position="1393"/>
    </location>
</feature>
<feature type="compositionally biased region" description="Polar residues" evidence="1">
    <location>
        <begin position="660"/>
        <end position="672"/>
    </location>
</feature>
<feature type="compositionally biased region" description="Polar residues" evidence="1">
    <location>
        <begin position="1263"/>
        <end position="1277"/>
    </location>
</feature>
<sequence length="2239" mass="255822">MRAGGRIVTPPQEEFLTDQPLSTTAVQAANLMLYGNNNTTQTAPVKKVVRRRKRKVGSNNNGNPQYNIISENDMMYEDWTNPSSYDEEIINPSPSPNGNQMVRYLPSDGNNKPIVVRRRRKLQQPQPVYEDEYGYPLDQSFSNHSNSPYIDSMESNSNSYNNDFSPMVVQTTTVTKYVPSKNGLKPVKVTIQQRPVKKIIRAPNGVIPSGNRSFSYVNGNGNMRRMRNAYMPPHPHPVTRFISDSNMRYQNMVPQFSYPYPSPPSGAIMPPSRSISLLHQPYYDNQYVDQEFPPQFQQNLIPISSSNGSANEQLVYEDGSVPIYEDTQYSYPTPPHQAYFQDFNDNTHIPTDNNNTNAQYYDESMDSYEFEHTPDMTTDEQQRLLQQRHYEQQQTTNIPSNQDRDKILKRKPTIETLPSDFPMEYNSYADDVIIDDSFPSPQRDYLTDTNMLENDYQLEEQQLVQLQQMSRQNSSRNLNLASSQNPSSYKNYMNKNSLLSSPPPTGNSPRNSNMIRQRFNNKSNLSKREYLKKQQIVKKNKKKPTIISKRNHHHNRHSKYETLSEASESPSELESESASDEASGSDSEMSYESDYVSSQSDDDGSGSETESETEVESIHNKHRHRRHPHHQHGRTLKKSARNSSSNSRNNLLKKKSSKSTVQSKRLNSPHHQSYSRRRRSQLPTKHRKNRSSAYYDSEVTSEDDDQISISGSETRSETESYTQSGSQSESELGSEPSQDDEDEYITKVLKKVNERKLKQKQDNKHARLSNANVTPDLPYNVLNTKPKSKVKKNSKSDLSRSKSNGDKKTSIRTLDPTFGTIVENPRLNSNSTSNSSLMKRKSTSNLQTKKSINSMRQASNQNLIPKMKSTTSLKKTKSSTFTNNYVTDYENDDEQISKPASLQKLRQFKSVARQQKTPRPQQRRKKVQPVPVLKQQSYNVKSTYEPSSIEDSPLSKKKSMVKNTPASVKNYKPKQTKREPVQAYPNEQIYNVGTIEKFIYNTKGVLADNVNSEIKNDTTFTTMEEIETTPTPEPDFSQDITVNLMHENGIYEDDTNTYPIMAYEDNTKSVSKMRKNYKSNKSSRQSSVKSSKNIVPQPSLELYDKDAIDDEVLETQSHTSQSTFAKKLQNAHYFSSDNENTEIFQEDLEDNENVEENATNSDFSGYVFEKENNDQLYGEEDDDRISEEEQEDDSVQVKSYPDKPIQNKTEQVGIEEEEQEEQEEEFLEESENIELYEADQVKYASDNVSANEVEILPEEIELSDNQSTSSQDTYESNSEQDEEAEEEDNLLEPYEDEELANQDENDLIIGNEGELGQEEEEEGVDEEYSEQVSEHDTLNRQDHINSPEDEYESKSINYESQHSKKDEFDTEDEIELSEAASKNTTNESMEDELMQGNIMEPEQLHTMEKIERLVLSDDNFDIENTNHLANFVTREDSKSAPNDSTDELFSPKLISTPETPATTIENFHNESNSKKLGKEVPTNMHNSNPTTYVRKHSRAPSHRRVSSKKISGETIVSMNSNKNNIDQAMYATSDLLQPVIAKKAHSRKPSTNTIGSRNAVTEDNSTMASSESKYMSPTNSTSEYASPSSMKSPGSVGYEIYEAEVHEVSKKDVNNAKFVNDDEEYYHNVNMNDESLDYEENPANEEFDISNISEIKNSSNTNSVIHKDIKPRATSYQQLAHQNKLQKAFSITESESGDQSNLNASHVSINPESDNITVESGYNAFVDVVDNLTLVTDRNIESKPNKSRVPSNISKKTIEESSKPSLNKNVKKNSNFGKKLAKKSPKKSFTKAPVKALKHPTTPINETIKNSAYPTAPVIDDYDMNESDIQDVITADIAEANSDEYGTSMFNTSDLNLINKVSQTEPLEISSPKRKITTNNDHPATNSLNIKHKELQASMTSLDKLKKSIEKARMVASNGVDADTSVYSNDDLLVNSSLVREDLPQRSKTMNSVTRSKKEKLKPKFKSKSISDIDVKEINNMRHFTPPPRSMQRPTSGVVSMRDVNEMETYNEMYPNYNQDNMNINTDNSDEVMEQPKSGKTKNIFKPFKTMVNNMNANIAAAQERNRQYQYEDEYYDNRNYVYDDDEIMGNEFQNDNAETSSFERMNKNIDSNSDVVYADNINVKRKSSKFGSFKRLGQINEEYDTAYNNKPRPRNTFLSYSDWKAQLYEDNPEYLENKPTLKNIFKSMKKNKNEAYEEELEAYEDPDINYDEGVDVGYDDARKSPGKLGHKFKMMFKK</sequence>
<feature type="compositionally biased region" description="Basic and acidic residues" evidence="1">
    <location>
        <begin position="794"/>
        <end position="809"/>
    </location>
</feature>
<feature type="compositionally biased region" description="Basic and acidic residues" evidence="1">
    <location>
        <begin position="751"/>
        <end position="765"/>
    </location>
</feature>
<feature type="region of interest" description="Disordered" evidence="1">
    <location>
        <begin position="535"/>
        <end position="880"/>
    </location>
</feature>
<accession>I2H8S5</accession>